<name>A0ACC2VWE5_9TREE</name>
<gene>
    <name evidence="1" type="ORF">QFC19_004424</name>
</gene>
<dbReference type="EMBL" id="JASBWR010000046">
    <property type="protein sequence ID" value="KAJ9103473.1"/>
    <property type="molecule type" value="Genomic_DNA"/>
</dbReference>
<protein>
    <submittedName>
        <fullName evidence="1">Uncharacterized protein</fullName>
    </submittedName>
</protein>
<proteinExistence type="predicted"/>
<sequence>MSFEKTDSERPVVSIPSTTSANNAVYYNILLKLPLRSMTIPRRYSEFFRLFQDLSDDLGINPSDFPYKIPPKSFMFSSSAKVVAERRDQLATFLNQAVTDKEIQNNRIFLEFLKLPADFELSSTFKRGLNVVSDLSIPPSLDDQQWLELYRRYKQRAHEFEIAYKESQTLKEKIAIQKESKDLQRHLDELRATISKLKISAKDKLKKEAAVCNLKLLILLIGAWSADRREQNGGHGSLGKASETNDTLPLNNQELLQQQIQIHKNQDQELYELRKLIQRQRELGELINTEVEEHNELLDGFEHEVENAAAKVKSARLRARKIL</sequence>
<evidence type="ECO:0000313" key="2">
    <source>
        <dbReference type="Proteomes" id="UP001241377"/>
    </source>
</evidence>
<dbReference type="Proteomes" id="UP001241377">
    <property type="component" value="Unassembled WGS sequence"/>
</dbReference>
<keyword evidence="2" id="KW-1185">Reference proteome</keyword>
<accession>A0ACC2VWE5</accession>
<reference evidence="1" key="1">
    <citation type="submission" date="2023-04" db="EMBL/GenBank/DDBJ databases">
        <title>Draft Genome sequencing of Naganishia species isolated from polar environments using Oxford Nanopore Technology.</title>
        <authorList>
            <person name="Leo P."/>
            <person name="Venkateswaran K."/>
        </authorList>
    </citation>
    <scope>NUCLEOTIDE SEQUENCE</scope>
    <source>
        <strain evidence="1">MNA-CCFEE 5261</strain>
    </source>
</reference>
<comment type="caution">
    <text evidence="1">The sequence shown here is derived from an EMBL/GenBank/DDBJ whole genome shotgun (WGS) entry which is preliminary data.</text>
</comment>
<evidence type="ECO:0000313" key="1">
    <source>
        <dbReference type="EMBL" id="KAJ9103473.1"/>
    </source>
</evidence>
<organism evidence="1 2">
    <name type="scientific">Naganishia cerealis</name>
    <dbReference type="NCBI Taxonomy" id="610337"/>
    <lineage>
        <taxon>Eukaryota</taxon>
        <taxon>Fungi</taxon>
        <taxon>Dikarya</taxon>
        <taxon>Basidiomycota</taxon>
        <taxon>Agaricomycotina</taxon>
        <taxon>Tremellomycetes</taxon>
        <taxon>Filobasidiales</taxon>
        <taxon>Filobasidiaceae</taxon>
        <taxon>Naganishia</taxon>
    </lineage>
</organism>